<dbReference type="InterPro" id="IPR018937">
    <property type="entry name" value="MMgT"/>
</dbReference>
<dbReference type="PANTHER" id="PTHR21181">
    <property type="match status" value="1"/>
</dbReference>
<feature type="transmembrane region" description="Helical" evidence="8">
    <location>
        <begin position="86"/>
        <end position="105"/>
    </location>
</feature>
<dbReference type="GO" id="GO:0005794">
    <property type="term" value="C:Golgi apparatus"/>
    <property type="evidence" value="ECO:0007669"/>
    <property type="project" value="TreeGrafter"/>
</dbReference>
<evidence type="ECO:0008006" key="10">
    <source>
        <dbReference type="Google" id="ProtNLM"/>
    </source>
</evidence>
<dbReference type="PANTHER" id="PTHR21181:SF7">
    <property type="entry name" value="ER MEMBRANE PROTEIN COMPLEX SUBUNIT 5"/>
    <property type="match status" value="1"/>
</dbReference>
<comment type="similarity">
    <text evidence="2">Belongs to the membrane magnesium transporter (TC 1.A.67) family.</text>
</comment>
<evidence type="ECO:0000256" key="4">
    <source>
        <dbReference type="ARBA" id="ARBA00022692"/>
    </source>
</evidence>
<dbReference type="Pfam" id="PF10270">
    <property type="entry name" value="MMgT"/>
    <property type="match status" value="1"/>
</dbReference>
<evidence type="ECO:0000256" key="5">
    <source>
        <dbReference type="ARBA" id="ARBA00022824"/>
    </source>
</evidence>
<name>A0A9I9CWB2_CUCME</name>
<keyword evidence="6 8" id="KW-1133">Transmembrane helix</keyword>
<keyword evidence="4 8" id="KW-0812">Transmembrane</keyword>
<accession>A0A9I9CWB2</accession>
<evidence type="ECO:0000256" key="2">
    <source>
        <dbReference type="ARBA" id="ARBA00006109"/>
    </source>
</evidence>
<keyword evidence="5" id="KW-0256">Endoplasmic reticulum</keyword>
<organism evidence="9">
    <name type="scientific">Cucumis melo</name>
    <name type="common">Muskmelon</name>
    <dbReference type="NCBI Taxonomy" id="3656"/>
    <lineage>
        <taxon>Eukaryota</taxon>
        <taxon>Viridiplantae</taxon>
        <taxon>Streptophyta</taxon>
        <taxon>Embryophyta</taxon>
        <taxon>Tracheophyta</taxon>
        <taxon>Spermatophyta</taxon>
        <taxon>Magnoliopsida</taxon>
        <taxon>eudicotyledons</taxon>
        <taxon>Gunneridae</taxon>
        <taxon>Pentapetalae</taxon>
        <taxon>rosids</taxon>
        <taxon>fabids</taxon>
        <taxon>Cucurbitales</taxon>
        <taxon>Cucurbitaceae</taxon>
        <taxon>Benincaseae</taxon>
        <taxon>Cucumis</taxon>
    </lineage>
</organism>
<dbReference type="Gramene" id="MELO3C009353.2.1">
    <property type="protein sequence ID" value="MELO3C009353.2.1"/>
    <property type="gene ID" value="MELO3C009353.2"/>
</dbReference>
<feature type="transmembrane region" description="Helical" evidence="8">
    <location>
        <begin position="47"/>
        <end position="66"/>
    </location>
</feature>
<dbReference type="GO" id="GO:0072546">
    <property type="term" value="C:EMC complex"/>
    <property type="evidence" value="ECO:0007669"/>
    <property type="project" value="TreeGrafter"/>
</dbReference>
<evidence type="ECO:0000256" key="7">
    <source>
        <dbReference type="ARBA" id="ARBA00023136"/>
    </source>
</evidence>
<dbReference type="AlphaFoldDB" id="A0A9I9CWB2"/>
<comment type="subunit">
    <text evidence="3">Component of the ER membrane protein complex (EMC).</text>
</comment>
<evidence type="ECO:0000256" key="1">
    <source>
        <dbReference type="ARBA" id="ARBA00004477"/>
    </source>
</evidence>
<comment type="subcellular location">
    <subcellularLocation>
        <location evidence="1">Endoplasmic reticulum membrane</location>
        <topology evidence="1">Multi-pass membrane protein</topology>
    </subcellularLocation>
</comment>
<feature type="transmembrane region" description="Helical" evidence="8">
    <location>
        <begin position="15"/>
        <end position="35"/>
    </location>
</feature>
<reference evidence="9" key="1">
    <citation type="submission" date="2023-03" db="UniProtKB">
        <authorList>
            <consortium name="EnsemblPlants"/>
        </authorList>
    </citation>
    <scope>IDENTIFICATION</scope>
</reference>
<dbReference type="EnsemblPlants" id="MELO3C009353.2.1">
    <property type="protein sequence ID" value="MELO3C009353.2.1"/>
    <property type="gene ID" value="MELO3C009353.2"/>
</dbReference>
<evidence type="ECO:0000256" key="8">
    <source>
        <dbReference type="SAM" id="Phobius"/>
    </source>
</evidence>
<keyword evidence="7 8" id="KW-0472">Membrane</keyword>
<evidence type="ECO:0000313" key="9">
    <source>
        <dbReference type="EnsemblPlants" id="MELO3C009353.2.1"/>
    </source>
</evidence>
<sequence length="152" mass="17227">MPMPLISQKQDRRRSHLYCFTFTLEVFFASAVININSLVAEIRRVEMGVGFVVGVFGVLILAHAAYSTIQYRSLLKIMQEEFSGPPFHVAIELILGLVLSMWAALTVPGKFHSINPEAEENRIVSLPANQDFMVFNHRGRLFPKEADLKLKH</sequence>
<proteinExistence type="inferred from homology"/>
<dbReference type="GO" id="GO:0005886">
    <property type="term" value="C:plasma membrane"/>
    <property type="evidence" value="ECO:0007669"/>
    <property type="project" value="TreeGrafter"/>
</dbReference>
<dbReference type="GO" id="GO:0005769">
    <property type="term" value="C:early endosome"/>
    <property type="evidence" value="ECO:0007669"/>
    <property type="project" value="TreeGrafter"/>
</dbReference>
<dbReference type="GO" id="GO:0022890">
    <property type="term" value="F:inorganic cation transmembrane transporter activity"/>
    <property type="evidence" value="ECO:0007669"/>
    <property type="project" value="TreeGrafter"/>
</dbReference>
<protein>
    <recommendedName>
        <fullName evidence="10">Membrane magnesium transporter</fullName>
    </recommendedName>
</protein>
<evidence type="ECO:0000256" key="3">
    <source>
        <dbReference type="ARBA" id="ARBA00011276"/>
    </source>
</evidence>
<evidence type="ECO:0000256" key="6">
    <source>
        <dbReference type="ARBA" id="ARBA00022989"/>
    </source>
</evidence>